<accession>A0A1I8BNZ7</accession>
<sequence length="233" mass="27479">MNQINYSTFVDDNVYSNNVINLLFRIIIKWAKPFKCSSIEFLLTGSRLLKTYNFDSDIDGIVVLHKMENDECNIQELKQFYGSSNNDLCIYSNSGNLECNDRSLYCYLCKLRKNMHARNRIIELYKGKIKFDISFVINEEKTITNSSPIKNLNKKELELLIEKFIQKLELLNKYKGLPEFEEKIREKRSQIYSLASYNSNKIMLNIINTNNNINKFQFITKTLKLWAKSKLVF</sequence>
<dbReference type="SUPFAM" id="SSF81301">
    <property type="entry name" value="Nucleotidyltransferase"/>
    <property type="match status" value="1"/>
</dbReference>
<name>A0A1I8BNZ7_MELHA</name>
<dbReference type="WBParaSite" id="MhA1_Contig392.frz3.gene2">
    <property type="protein sequence ID" value="MhA1_Contig392.frz3.gene2"/>
    <property type="gene ID" value="MhA1_Contig392.frz3.gene2"/>
</dbReference>
<keyword evidence="1" id="KW-1185">Reference proteome</keyword>
<dbReference type="Gene3D" id="3.30.460.10">
    <property type="entry name" value="Beta Polymerase, domain 2"/>
    <property type="match status" value="1"/>
</dbReference>
<dbReference type="AlphaFoldDB" id="A0A1I8BNZ7"/>
<evidence type="ECO:0000313" key="1">
    <source>
        <dbReference type="Proteomes" id="UP000095281"/>
    </source>
</evidence>
<proteinExistence type="predicted"/>
<organism evidence="1 2">
    <name type="scientific">Meloidogyne hapla</name>
    <name type="common">Root-knot nematode worm</name>
    <dbReference type="NCBI Taxonomy" id="6305"/>
    <lineage>
        <taxon>Eukaryota</taxon>
        <taxon>Metazoa</taxon>
        <taxon>Ecdysozoa</taxon>
        <taxon>Nematoda</taxon>
        <taxon>Chromadorea</taxon>
        <taxon>Rhabditida</taxon>
        <taxon>Tylenchina</taxon>
        <taxon>Tylenchomorpha</taxon>
        <taxon>Tylenchoidea</taxon>
        <taxon>Meloidogynidae</taxon>
        <taxon>Meloidogyninae</taxon>
        <taxon>Meloidogyne</taxon>
    </lineage>
</organism>
<protein>
    <submittedName>
        <fullName evidence="2">Polymerase nucleotidyl transferase domain-containing protein</fullName>
    </submittedName>
</protein>
<dbReference type="Proteomes" id="UP000095281">
    <property type="component" value="Unplaced"/>
</dbReference>
<dbReference type="InterPro" id="IPR043519">
    <property type="entry name" value="NT_sf"/>
</dbReference>
<reference evidence="2" key="1">
    <citation type="submission" date="2016-11" db="UniProtKB">
        <authorList>
            <consortium name="WormBaseParasite"/>
        </authorList>
    </citation>
    <scope>IDENTIFICATION</scope>
</reference>
<evidence type="ECO:0000313" key="2">
    <source>
        <dbReference type="WBParaSite" id="MhA1_Contig392.frz3.gene2"/>
    </source>
</evidence>